<dbReference type="PROSITE" id="PS50005">
    <property type="entry name" value="TPR"/>
    <property type="match status" value="2"/>
</dbReference>
<keyword evidence="20" id="KW-1185">Reference proteome</keyword>
<evidence type="ECO:0000256" key="13">
    <source>
        <dbReference type="ARBA" id="ARBA00048832"/>
    </source>
</evidence>
<evidence type="ECO:0000256" key="5">
    <source>
        <dbReference type="ARBA" id="ARBA00022723"/>
    </source>
</evidence>
<evidence type="ECO:0000256" key="10">
    <source>
        <dbReference type="ARBA" id="ARBA00023211"/>
    </source>
</evidence>
<dbReference type="PRINTS" id="PR00114">
    <property type="entry name" value="STPHPHTASE"/>
</dbReference>
<dbReference type="RefSeq" id="XP_721750.2">
    <property type="nucleotide sequence ID" value="XM_716657.2"/>
</dbReference>
<reference evidence="19 20" key="2">
    <citation type="journal article" date="2007" name="Genome Biol.">
        <title>Assembly of the Candida albicans genome into sixteen supercontigs aligned on the eight chromosomes.</title>
        <authorList>
            <person name="van het Hoog M."/>
            <person name="Rast T.J."/>
            <person name="Martchenko M."/>
            <person name="Grindle S."/>
            <person name="Dignard D."/>
            <person name="Hogues H."/>
            <person name="Cuomo C."/>
            <person name="Berriman M."/>
            <person name="Scherer S."/>
            <person name="Magee B.B."/>
            <person name="Whiteway M."/>
            <person name="Chibana H."/>
            <person name="Nantel A."/>
            <person name="Magee P.T."/>
        </authorList>
    </citation>
    <scope>GENOME REANNOTATION</scope>
    <source>
        <strain evidence="20">SC5314 / ATCC MYA-2876</strain>
    </source>
</reference>
<evidence type="ECO:0000256" key="8">
    <source>
        <dbReference type="ARBA" id="ARBA00022803"/>
    </source>
</evidence>
<proteinExistence type="inferred from homology"/>
<evidence type="ECO:0000256" key="1">
    <source>
        <dbReference type="ARBA" id="ARBA00001936"/>
    </source>
</evidence>
<evidence type="ECO:0000256" key="3">
    <source>
        <dbReference type="ARBA" id="ARBA00004123"/>
    </source>
</evidence>
<comment type="catalytic activity">
    <reaction evidence="13">
        <text>O-phospho-L-threonyl-[protein] + H2O = L-threonyl-[protein] + phosphate</text>
        <dbReference type="Rhea" id="RHEA:47004"/>
        <dbReference type="Rhea" id="RHEA-COMP:11060"/>
        <dbReference type="Rhea" id="RHEA-COMP:11605"/>
        <dbReference type="ChEBI" id="CHEBI:15377"/>
        <dbReference type="ChEBI" id="CHEBI:30013"/>
        <dbReference type="ChEBI" id="CHEBI:43474"/>
        <dbReference type="ChEBI" id="CHEBI:61977"/>
        <dbReference type="EC" id="3.1.3.16"/>
    </reaction>
    <physiologicalReaction direction="left-to-right" evidence="13">
        <dbReference type="Rhea" id="RHEA:47005"/>
    </physiologicalReaction>
</comment>
<dbReference type="Gene3D" id="1.25.40.10">
    <property type="entry name" value="Tetratricopeptide repeat domain"/>
    <property type="match status" value="1"/>
</dbReference>
<feature type="active site" description="Proton donor/acceptor" evidence="14">
    <location>
        <position position="345"/>
    </location>
</feature>
<evidence type="ECO:0000256" key="16">
    <source>
        <dbReference type="RuleBase" id="RU004273"/>
    </source>
</evidence>
<dbReference type="GO" id="GO:0005829">
    <property type="term" value="C:cytosol"/>
    <property type="evidence" value="ECO:0000318"/>
    <property type="project" value="GO_Central"/>
</dbReference>
<dbReference type="InterPro" id="IPR051134">
    <property type="entry name" value="PPP_phosphatase"/>
</dbReference>
<dbReference type="Gene3D" id="3.60.21.10">
    <property type="match status" value="1"/>
</dbReference>
<dbReference type="PIRSF" id="PIRSF033096">
    <property type="entry name" value="PPPtase_5"/>
    <property type="match status" value="1"/>
</dbReference>
<sequence>MSSPKEALEWKDKGNNLLKQHKYDEAIEAYTKAIEIDPNNAIFYSNRAQVQIKLENYGLAIQDCDLAIKLDINFLKAYYRKGVSLMAILNHKQALENFKFILKKLPNDKLTLENYKQCTNYLKRQAFEKAIAGNDDNESIFNKIDYQSIQIEKSWSGPELNITTTTTNTTTTNTTTTTTVGDNNKNKKSDVIVNIEGLDHDYLKYMIKLFKNGGKLPKRHVFAIIAKVYEILKQENTMTEISLLHSQIDFNNDNDDTINNPHGKGKGKGDQIIGGKKLTVVGDTHGQFFDLLNLFDKFGHVTQDHIYLFNGDFVDRGSWSCEVALYLYVLKILYPKSIFINRGNHETNDMNKTYGFTDECEFKYSKKIFEAFNQSFGALPLACLINQTYLCMHGGLFSNDKVTLKDIKSINRFPSNGSSQPPKEGLAMELLWTDPQEINGRSPSKRGIGMQFGPDITERFCLSNKIRKIIRSHEVRMNGIENEQNGRLMTVFSAPNYCDSTGNLGGVIHIEENSNYKKDLDDGQGYKTVEEKNCPWILTTETFEAVPHPDLKPMAYSKGGFGF</sequence>
<dbReference type="SUPFAM" id="SSF56300">
    <property type="entry name" value="Metallo-dependent phosphatases"/>
    <property type="match status" value="1"/>
</dbReference>
<dbReference type="STRING" id="237561.A0A1D8PJ89"/>
<evidence type="ECO:0000313" key="18">
    <source>
        <dbReference type="CGD" id="CAL0000195801"/>
    </source>
</evidence>
<dbReference type="SMR" id="A0A1D8PJ89"/>
<evidence type="ECO:0000256" key="4">
    <source>
        <dbReference type="ARBA" id="ARBA00008786"/>
    </source>
</evidence>
<dbReference type="PANTHER" id="PTHR45668">
    <property type="entry name" value="SERINE/THREONINE-PROTEIN PHOSPHATASE 5-RELATED"/>
    <property type="match status" value="1"/>
</dbReference>
<gene>
    <name evidence="18 19" type="primary">PPT1</name>
    <name evidence="19" type="ordered locus">CAALFM_C301710CA</name>
    <name evidence="18" type="ordered locus">orf19.9242</name>
</gene>
<dbReference type="SUPFAM" id="SSF48452">
    <property type="entry name" value="TPR-like"/>
    <property type="match status" value="1"/>
</dbReference>
<dbReference type="Pfam" id="PF13414">
    <property type="entry name" value="TPR_11"/>
    <property type="match status" value="1"/>
</dbReference>
<dbReference type="GO" id="GO:0005634">
    <property type="term" value="C:nucleus"/>
    <property type="evidence" value="ECO:0000318"/>
    <property type="project" value="GO_Central"/>
</dbReference>
<comment type="cofactor">
    <cofactor evidence="1">
        <name>Mn(2+)</name>
        <dbReference type="ChEBI" id="CHEBI:29035"/>
    </cofactor>
</comment>
<evidence type="ECO:0000256" key="6">
    <source>
        <dbReference type="ARBA" id="ARBA00022737"/>
    </source>
</evidence>
<keyword evidence="8 15" id="KW-0802">TPR repeat</keyword>
<dbReference type="GeneID" id="3636602"/>
<feature type="repeat" description="TPR" evidence="15">
    <location>
        <begin position="75"/>
        <end position="108"/>
    </location>
</feature>
<reference evidence="19 20" key="3">
    <citation type="journal article" date="2013" name="Genome Biol.">
        <title>Assembly of a phased diploid Candida albicans genome facilitates allele-specific measurements and provides a simple model for repeat and indel structure.</title>
        <authorList>
            <person name="Muzzey D."/>
            <person name="Schwartz K."/>
            <person name="Weissman J.S."/>
            <person name="Sherlock G."/>
        </authorList>
    </citation>
    <scope>NUCLEOTIDE SEQUENCE [LARGE SCALE GENOMIC DNA]</scope>
    <source>
        <strain evidence="20">SC5314 / ATCC MYA-2876</strain>
    </source>
</reference>
<dbReference type="InParanoid" id="A0A1D8PJ89"/>
<dbReference type="Pfam" id="PF00149">
    <property type="entry name" value="Metallophos"/>
    <property type="match status" value="1"/>
</dbReference>
<dbReference type="OMA" id="IHKKYAF"/>
<dbReference type="KEGG" id="cal:CAALFM_C301710CA"/>
<dbReference type="GO" id="GO:0004722">
    <property type="term" value="F:protein serine/threonine phosphatase activity"/>
    <property type="evidence" value="ECO:0000318"/>
    <property type="project" value="GO_Central"/>
</dbReference>
<reference evidence="19 20" key="1">
    <citation type="journal article" date="2004" name="Proc. Natl. Acad. Sci. U.S.A.">
        <title>The diploid genome sequence of Candida albicans.</title>
        <authorList>
            <person name="Jones T."/>
            <person name="Federspiel N.A."/>
            <person name="Chibana H."/>
            <person name="Dungan J."/>
            <person name="Kalman S."/>
            <person name="Magee B.B."/>
            <person name="Newport G."/>
            <person name="Thorstenson Y.R."/>
            <person name="Agabian N."/>
            <person name="Magee P.T."/>
            <person name="Davis R.W."/>
            <person name="Scherer S."/>
        </authorList>
    </citation>
    <scope>NUCLEOTIDE SEQUENCE [LARGE SCALE GENOMIC DNA]</scope>
    <source>
        <strain evidence="20">SC5314 / ATCC MYA-2876</strain>
    </source>
</reference>
<dbReference type="CGD" id="CAL0000195801">
    <property type="gene designation" value="PPT1"/>
</dbReference>
<evidence type="ECO:0000313" key="19">
    <source>
        <dbReference type="EMBL" id="AOW28212.1"/>
    </source>
</evidence>
<dbReference type="AlphaFoldDB" id="A0A1D8PJ89"/>
<dbReference type="InterPro" id="IPR004843">
    <property type="entry name" value="Calcineurin-like_PHP"/>
</dbReference>
<dbReference type="InterPro" id="IPR029052">
    <property type="entry name" value="Metallo-depent_PP-like"/>
</dbReference>
<dbReference type="SMART" id="SM00028">
    <property type="entry name" value="TPR"/>
    <property type="match status" value="3"/>
</dbReference>
<comment type="catalytic activity">
    <reaction evidence="12">
        <text>O-phospho-L-seryl-[protein] + H2O = L-seryl-[protein] + phosphate</text>
        <dbReference type="Rhea" id="RHEA:20629"/>
        <dbReference type="Rhea" id="RHEA-COMP:9863"/>
        <dbReference type="Rhea" id="RHEA-COMP:11604"/>
        <dbReference type="ChEBI" id="CHEBI:15377"/>
        <dbReference type="ChEBI" id="CHEBI:29999"/>
        <dbReference type="ChEBI" id="CHEBI:43474"/>
        <dbReference type="ChEBI" id="CHEBI:83421"/>
        <dbReference type="EC" id="3.1.3.16"/>
    </reaction>
    <physiologicalReaction direction="left-to-right" evidence="12">
        <dbReference type="Rhea" id="RHEA:20630"/>
    </physiologicalReaction>
</comment>
<name>A0A1D8PJ89_CANAL</name>
<dbReference type="InterPro" id="IPR019734">
    <property type="entry name" value="TPR_rpt"/>
</dbReference>
<dbReference type="SMART" id="SM00156">
    <property type="entry name" value="PP2Ac"/>
    <property type="match status" value="1"/>
</dbReference>
<feature type="domain" description="Serine/threonine specific protein phosphatases" evidence="17">
    <location>
        <begin position="341"/>
        <end position="346"/>
    </location>
</feature>
<dbReference type="PeptideAtlas" id="A0A1D8PJ89"/>
<comment type="subcellular location">
    <subcellularLocation>
        <location evidence="3">Nucleus</location>
    </subcellularLocation>
</comment>
<feature type="repeat" description="TPR" evidence="15">
    <location>
        <begin position="7"/>
        <end position="40"/>
    </location>
</feature>
<dbReference type="GO" id="GO:0046872">
    <property type="term" value="F:metal ion binding"/>
    <property type="evidence" value="ECO:0007669"/>
    <property type="project" value="UniProtKB-KW"/>
</dbReference>
<evidence type="ECO:0000256" key="14">
    <source>
        <dbReference type="PIRSR" id="PIRSR033096-1"/>
    </source>
</evidence>
<dbReference type="VEuPathDB" id="FungiDB:C3_01710C_A"/>
<evidence type="ECO:0000259" key="17">
    <source>
        <dbReference type="PROSITE" id="PS00125"/>
    </source>
</evidence>
<evidence type="ECO:0000256" key="2">
    <source>
        <dbReference type="ARBA" id="ARBA00001946"/>
    </source>
</evidence>
<comment type="cofactor">
    <cofactor evidence="2">
        <name>Mg(2+)</name>
        <dbReference type="ChEBI" id="CHEBI:18420"/>
    </cofactor>
</comment>
<keyword evidence="7 16" id="KW-0378">Hydrolase</keyword>
<evidence type="ECO:0000256" key="9">
    <source>
        <dbReference type="ARBA" id="ARBA00022912"/>
    </source>
</evidence>
<dbReference type="InterPro" id="IPR011990">
    <property type="entry name" value="TPR-like_helical_dom_sf"/>
</dbReference>
<dbReference type="eggNOG" id="KOG0376">
    <property type="taxonomic scope" value="Eukaryota"/>
</dbReference>
<dbReference type="FunFam" id="3.60.21.10:FF:000036">
    <property type="entry name" value="Serine/threonine protein phosphatase 5"/>
    <property type="match status" value="1"/>
</dbReference>
<accession>A0A1D8PJ89</accession>
<dbReference type="Pfam" id="PF08321">
    <property type="entry name" value="PPP5"/>
    <property type="match status" value="1"/>
</dbReference>
<dbReference type="OrthoDB" id="445564at2759"/>
<evidence type="ECO:0000256" key="12">
    <source>
        <dbReference type="ARBA" id="ARBA00047986"/>
    </source>
</evidence>
<evidence type="ECO:0000313" key="20">
    <source>
        <dbReference type="Proteomes" id="UP000000559"/>
    </source>
</evidence>
<dbReference type="PROSITE" id="PS50293">
    <property type="entry name" value="TPR_REGION"/>
    <property type="match status" value="1"/>
</dbReference>
<evidence type="ECO:0000256" key="11">
    <source>
        <dbReference type="ARBA" id="ARBA00023242"/>
    </source>
</evidence>
<dbReference type="InterPro" id="IPR006186">
    <property type="entry name" value="Ser/Thr-sp_prot-phosphatase"/>
</dbReference>
<evidence type="ECO:0000256" key="15">
    <source>
        <dbReference type="PROSITE-ProRule" id="PRU00339"/>
    </source>
</evidence>
<dbReference type="PROSITE" id="PS00125">
    <property type="entry name" value="SER_THR_PHOSPHATASE"/>
    <property type="match status" value="1"/>
</dbReference>
<evidence type="ECO:0000256" key="7">
    <source>
        <dbReference type="ARBA" id="ARBA00022801"/>
    </source>
</evidence>
<dbReference type="InterPro" id="IPR013235">
    <property type="entry name" value="PPP_dom"/>
</dbReference>
<comment type="similarity">
    <text evidence="4">Belongs to the PPP phosphatase family. PP-5 (PP-T) subfamily.</text>
</comment>
<dbReference type="Proteomes" id="UP000000559">
    <property type="component" value="Chromosome 3"/>
</dbReference>
<dbReference type="PANTHER" id="PTHR45668:SF5">
    <property type="entry name" value="SERINE_THREONINE-PROTEIN PHOSPHATASE 5"/>
    <property type="match status" value="1"/>
</dbReference>
<keyword evidence="9" id="KW-0904">Protein phosphatase</keyword>
<dbReference type="FunCoup" id="A0A1D8PJ89">
    <property type="interactions" value="1256"/>
</dbReference>
<protein>
    <recommendedName>
        <fullName evidence="16">Serine/threonine-protein phosphatase</fullName>
        <ecNumber evidence="16">3.1.3.16</ecNumber>
    </recommendedName>
</protein>
<dbReference type="EC" id="3.1.3.16" evidence="16"/>
<keyword evidence="5" id="KW-0479">Metal-binding</keyword>
<dbReference type="EMBL" id="CP017625">
    <property type="protein sequence ID" value="AOW28212.1"/>
    <property type="molecule type" value="Genomic_DNA"/>
</dbReference>
<organism evidence="19 20">
    <name type="scientific">Candida albicans (strain SC5314 / ATCC MYA-2876)</name>
    <name type="common">Yeast</name>
    <dbReference type="NCBI Taxonomy" id="237561"/>
    <lineage>
        <taxon>Eukaryota</taxon>
        <taxon>Fungi</taxon>
        <taxon>Dikarya</taxon>
        <taxon>Ascomycota</taxon>
        <taxon>Saccharomycotina</taxon>
        <taxon>Pichiomycetes</taxon>
        <taxon>Debaryomycetaceae</taxon>
        <taxon>Candida/Lodderomyces clade</taxon>
        <taxon>Candida</taxon>
    </lineage>
</organism>
<keyword evidence="11" id="KW-0539">Nucleus</keyword>
<keyword evidence="10" id="KW-0464">Manganese</keyword>
<keyword evidence="6" id="KW-0677">Repeat</keyword>